<name>A0A0G0IS87_9BACT</name>
<dbReference type="AlphaFoldDB" id="A0A0G0IS87"/>
<dbReference type="EMBL" id="LBUE01000047">
    <property type="protein sequence ID" value="KKQ53885.1"/>
    <property type="molecule type" value="Genomic_DNA"/>
</dbReference>
<sequence>MERCWCKTFQRMKVRAIGQIRGMTPDEINNRIEEYRQKNCVGCNGVNCSSKDGGEMLPDIQDAYQDKTLGELQMSVQGSSRIDRFYRRLERRAELVRGNR</sequence>
<evidence type="ECO:0000313" key="1">
    <source>
        <dbReference type="EMBL" id="KKQ53885.1"/>
    </source>
</evidence>
<reference evidence="1 2" key="1">
    <citation type="journal article" date="2015" name="Nature">
        <title>rRNA introns, odd ribosomes, and small enigmatic genomes across a large radiation of phyla.</title>
        <authorList>
            <person name="Brown C.T."/>
            <person name="Hug L.A."/>
            <person name="Thomas B.C."/>
            <person name="Sharon I."/>
            <person name="Castelle C.J."/>
            <person name="Singh A."/>
            <person name="Wilkins M.J."/>
            <person name="Williams K.H."/>
            <person name="Banfield J.F."/>
        </authorList>
    </citation>
    <scope>NUCLEOTIDE SEQUENCE [LARGE SCALE GENOMIC DNA]</scope>
</reference>
<organism evidence="1 2">
    <name type="scientific">Candidatus Woesebacteria bacterium GW2011_GWC1_38_13</name>
    <dbReference type="NCBI Taxonomy" id="1618583"/>
    <lineage>
        <taxon>Bacteria</taxon>
        <taxon>Candidatus Woeseibacteriota</taxon>
    </lineage>
</organism>
<evidence type="ECO:0000313" key="2">
    <source>
        <dbReference type="Proteomes" id="UP000034096"/>
    </source>
</evidence>
<protein>
    <submittedName>
        <fullName evidence="1">Uncharacterized protein</fullName>
    </submittedName>
</protein>
<proteinExistence type="predicted"/>
<accession>A0A0G0IS87</accession>
<dbReference type="Proteomes" id="UP000034096">
    <property type="component" value="Unassembled WGS sequence"/>
</dbReference>
<gene>
    <name evidence="1" type="ORF">US75_C0047G0002</name>
</gene>
<comment type="caution">
    <text evidence="1">The sequence shown here is derived from an EMBL/GenBank/DDBJ whole genome shotgun (WGS) entry which is preliminary data.</text>
</comment>